<evidence type="ECO:0000313" key="2">
    <source>
        <dbReference type="Proteomes" id="UP000271098"/>
    </source>
</evidence>
<protein>
    <submittedName>
        <fullName evidence="3">Secreted protein</fullName>
    </submittedName>
</protein>
<reference evidence="3" key="1">
    <citation type="submission" date="2016-06" db="UniProtKB">
        <authorList>
            <consortium name="WormBaseParasite"/>
        </authorList>
    </citation>
    <scope>IDENTIFICATION</scope>
</reference>
<reference evidence="1 2" key="2">
    <citation type="submission" date="2018-11" db="EMBL/GenBank/DDBJ databases">
        <authorList>
            <consortium name="Pathogen Informatics"/>
        </authorList>
    </citation>
    <scope>NUCLEOTIDE SEQUENCE [LARGE SCALE GENOMIC DNA]</scope>
</reference>
<dbReference type="EMBL" id="UYRT01081952">
    <property type="protein sequence ID" value="VDN25232.1"/>
    <property type="molecule type" value="Genomic_DNA"/>
</dbReference>
<dbReference type="WBParaSite" id="GPUH_0001505301-mRNA-1">
    <property type="protein sequence ID" value="GPUH_0001505301-mRNA-1"/>
    <property type="gene ID" value="GPUH_0001505301"/>
</dbReference>
<sequence length="109" mass="11859">MVAACFSPFYSINSDWRRSAFALESALHYRQQQIRVYFSISTGVTDSSSQNLLFPVDSGRHSSSNVFSESTAHLGSAALLWIDGFNTISATAGGLHNRWLQSIPMAVGG</sequence>
<evidence type="ECO:0000313" key="1">
    <source>
        <dbReference type="EMBL" id="VDN25232.1"/>
    </source>
</evidence>
<name>A0A183E242_9BILA</name>
<dbReference type="Proteomes" id="UP000271098">
    <property type="component" value="Unassembled WGS sequence"/>
</dbReference>
<keyword evidence="2" id="KW-1185">Reference proteome</keyword>
<gene>
    <name evidence="1" type="ORF">GPUH_LOCUS15033</name>
</gene>
<proteinExistence type="predicted"/>
<organism evidence="3">
    <name type="scientific">Gongylonema pulchrum</name>
    <dbReference type="NCBI Taxonomy" id="637853"/>
    <lineage>
        <taxon>Eukaryota</taxon>
        <taxon>Metazoa</taxon>
        <taxon>Ecdysozoa</taxon>
        <taxon>Nematoda</taxon>
        <taxon>Chromadorea</taxon>
        <taxon>Rhabditida</taxon>
        <taxon>Spirurina</taxon>
        <taxon>Spiruromorpha</taxon>
        <taxon>Spiruroidea</taxon>
        <taxon>Gongylonematidae</taxon>
        <taxon>Gongylonema</taxon>
    </lineage>
</organism>
<evidence type="ECO:0000313" key="3">
    <source>
        <dbReference type="WBParaSite" id="GPUH_0001505301-mRNA-1"/>
    </source>
</evidence>
<dbReference type="AlphaFoldDB" id="A0A183E242"/>
<accession>A0A183E242</accession>